<reference evidence="3" key="5">
    <citation type="submission" date="2018-04" db="UniProtKB">
        <authorList>
            <consortium name="EnsemblFungi"/>
        </authorList>
    </citation>
    <scope>IDENTIFICATION</scope>
    <source>
        <strain evidence="3">R3-111a-1</strain>
    </source>
</reference>
<dbReference type="HOGENOM" id="CLU_3068802_0_0_1"/>
<dbReference type="Proteomes" id="UP000006039">
    <property type="component" value="Unassembled WGS sequence"/>
</dbReference>
<evidence type="ECO:0000313" key="2">
    <source>
        <dbReference type="EMBL" id="EJT75093.1"/>
    </source>
</evidence>
<protein>
    <submittedName>
        <fullName evidence="2 3">Uncharacterized protein</fullName>
    </submittedName>
</protein>
<dbReference type="RefSeq" id="XP_009225037.1">
    <property type="nucleotide sequence ID" value="XM_009226773.1"/>
</dbReference>
<keyword evidence="4" id="KW-1185">Reference proteome</keyword>
<name>J3P5Z1_GAET3</name>
<dbReference type="GeneID" id="20349389"/>
<evidence type="ECO:0000256" key="1">
    <source>
        <dbReference type="SAM" id="MobiDB-lite"/>
    </source>
</evidence>
<proteinExistence type="predicted"/>
<feature type="region of interest" description="Disordered" evidence="1">
    <location>
        <begin position="1"/>
        <end position="34"/>
    </location>
</feature>
<dbReference type="EMBL" id="GL385398">
    <property type="protein sequence ID" value="EJT75093.1"/>
    <property type="molecule type" value="Genomic_DNA"/>
</dbReference>
<dbReference type="EnsemblFungi" id="EJT75093">
    <property type="protein sequence ID" value="EJT75093"/>
    <property type="gene ID" value="GGTG_08931"/>
</dbReference>
<sequence>MPTPAEVRALLSPRPSLSRGVGASAATGPGGVTASGHAHKLVACRFDGNLAKA</sequence>
<organism evidence="2">
    <name type="scientific">Gaeumannomyces tritici (strain R3-111a-1)</name>
    <name type="common">Wheat and barley take-all root rot fungus</name>
    <name type="synonym">Gaeumannomyces graminis var. tritici</name>
    <dbReference type="NCBI Taxonomy" id="644352"/>
    <lineage>
        <taxon>Eukaryota</taxon>
        <taxon>Fungi</taxon>
        <taxon>Dikarya</taxon>
        <taxon>Ascomycota</taxon>
        <taxon>Pezizomycotina</taxon>
        <taxon>Sordariomycetes</taxon>
        <taxon>Sordariomycetidae</taxon>
        <taxon>Magnaporthales</taxon>
        <taxon>Magnaporthaceae</taxon>
        <taxon>Gaeumannomyces</taxon>
    </lineage>
</organism>
<reference evidence="2" key="2">
    <citation type="submission" date="2010-07" db="EMBL/GenBank/DDBJ databases">
        <authorList>
            <consortium name="The Broad Institute Genome Sequencing Platform"/>
            <consortium name="Broad Institute Genome Sequencing Center for Infectious Disease"/>
            <person name="Ma L.-J."/>
            <person name="Dead R."/>
            <person name="Young S."/>
            <person name="Zeng Q."/>
            <person name="Koehrsen M."/>
            <person name="Alvarado L."/>
            <person name="Berlin A."/>
            <person name="Chapman S.B."/>
            <person name="Chen Z."/>
            <person name="Freedman E."/>
            <person name="Gellesch M."/>
            <person name="Goldberg J."/>
            <person name="Griggs A."/>
            <person name="Gujja S."/>
            <person name="Heilman E.R."/>
            <person name="Heiman D."/>
            <person name="Hepburn T."/>
            <person name="Howarth C."/>
            <person name="Jen D."/>
            <person name="Larson L."/>
            <person name="Mehta T."/>
            <person name="Neiman D."/>
            <person name="Pearson M."/>
            <person name="Roberts A."/>
            <person name="Saif S."/>
            <person name="Shea T."/>
            <person name="Shenoy N."/>
            <person name="Sisk P."/>
            <person name="Stolte C."/>
            <person name="Sykes S."/>
            <person name="Walk T."/>
            <person name="White J."/>
            <person name="Yandava C."/>
            <person name="Haas B."/>
            <person name="Nusbaum C."/>
            <person name="Birren B."/>
        </authorList>
    </citation>
    <scope>NUCLEOTIDE SEQUENCE</scope>
    <source>
        <strain evidence="2">R3-111a-1</strain>
    </source>
</reference>
<accession>J3P5Z1</accession>
<reference evidence="4" key="1">
    <citation type="submission" date="2010-07" db="EMBL/GenBank/DDBJ databases">
        <title>The genome sequence of Gaeumannomyces graminis var. tritici strain R3-111a-1.</title>
        <authorList>
            <consortium name="The Broad Institute Genome Sequencing Platform"/>
            <person name="Ma L.-J."/>
            <person name="Dead R."/>
            <person name="Young S."/>
            <person name="Zeng Q."/>
            <person name="Koehrsen M."/>
            <person name="Alvarado L."/>
            <person name="Berlin A."/>
            <person name="Chapman S.B."/>
            <person name="Chen Z."/>
            <person name="Freedman E."/>
            <person name="Gellesch M."/>
            <person name="Goldberg J."/>
            <person name="Griggs A."/>
            <person name="Gujja S."/>
            <person name="Heilman E.R."/>
            <person name="Heiman D."/>
            <person name="Hepburn T."/>
            <person name="Howarth C."/>
            <person name="Jen D."/>
            <person name="Larson L."/>
            <person name="Mehta T."/>
            <person name="Neiman D."/>
            <person name="Pearson M."/>
            <person name="Roberts A."/>
            <person name="Saif S."/>
            <person name="Shea T."/>
            <person name="Shenoy N."/>
            <person name="Sisk P."/>
            <person name="Stolte C."/>
            <person name="Sykes S."/>
            <person name="Walk T."/>
            <person name="White J."/>
            <person name="Yandava C."/>
            <person name="Haas B."/>
            <person name="Nusbaum C."/>
            <person name="Birren B."/>
        </authorList>
    </citation>
    <scope>NUCLEOTIDE SEQUENCE [LARGE SCALE GENOMIC DNA]</scope>
    <source>
        <strain evidence="4">R3-111a-1</strain>
    </source>
</reference>
<evidence type="ECO:0000313" key="3">
    <source>
        <dbReference type="EnsemblFungi" id="EJT75093"/>
    </source>
</evidence>
<gene>
    <name evidence="3" type="primary">20349389</name>
    <name evidence="2" type="ORF">GGTG_08931</name>
</gene>
<dbReference type="VEuPathDB" id="FungiDB:GGTG_08931"/>
<evidence type="ECO:0000313" key="4">
    <source>
        <dbReference type="Proteomes" id="UP000006039"/>
    </source>
</evidence>
<reference evidence="2" key="3">
    <citation type="submission" date="2010-09" db="EMBL/GenBank/DDBJ databases">
        <title>Annotation of Gaeumannomyces graminis var. tritici R3-111a-1.</title>
        <authorList>
            <consortium name="The Broad Institute Genome Sequencing Platform"/>
            <person name="Ma L.-J."/>
            <person name="Dead R."/>
            <person name="Young S.K."/>
            <person name="Zeng Q."/>
            <person name="Gargeya S."/>
            <person name="Fitzgerald M."/>
            <person name="Haas B."/>
            <person name="Abouelleil A."/>
            <person name="Alvarado L."/>
            <person name="Arachchi H.M."/>
            <person name="Berlin A."/>
            <person name="Brown A."/>
            <person name="Chapman S.B."/>
            <person name="Chen Z."/>
            <person name="Dunbar C."/>
            <person name="Freedman E."/>
            <person name="Gearin G."/>
            <person name="Gellesch M."/>
            <person name="Goldberg J."/>
            <person name="Griggs A."/>
            <person name="Gujja S."/>
            <person name="Heiman D."/>
            <person name="Howarth C."/>
            <person name="Larson L."/>
            <person name="Lui A."/>
            <person name="MacDonald P.J.P."/>
            <person name="Mehta T."/>
            <person name="Montmayeur A."/>
            <person name="Murphy C."/>
            <person name="Neiman D."/>
            <person name="Pearson M."/>
            <person name="Priest M."/>
            <person name="Roberts A."/>
            <person name="Saif S."/>
            <person name="Shea T."/>
            <person name="Shenoy N."/>
            <person name="Sisk P."/>
            <person name="Stolte C."/>
            <person name="Sykes S."/>
            <person name="Yandava C."/>
            <person name="Wortman J."/>
            <person name="Nusbaum C."/>
            <person name="Birren B."/>
        </authorList>
    </citation>
    <scope>NUCLEOTIDE SEQUENCE</scope>
    <source>
        <strain evidence="2">R3-111a-1</strain>
    </source>
</reference>
<reference evidence="3" key="4">
    <citation type="journal article" date="2015" name="G3 (Bethesda)">
        <title>Genome sequences of three phytopathogenic species of the Magnaporthaceae family of fungi.</title>
        <authorList>
            <person name="Okagaki L.H."/>
            <person name="Nunes C.C."/>
            <person name="Sailsbery J."/>
            <person name="Clay B."/>
            <person name="Brown D."/>
            <person name="John T."/>
            <person name="Oh Y."/>
            <person name="Young N."/>
            <person name="Fitzgerald M."/>
            <person name="Haas B.J."/>
            <person name="Zeng Q."/>
            <person name="Young S."/>
            <person name="Adiconis X."/>
            <person name="Fan L."/>
            <person name="Levin J.Z."/>
            <person name="Mitchell T.K."/>
            <person name="Okubara P.A."/>
            <person name="Farman M.L."/>
            <person name="Kohn L.M."/>
            <person name="Birren B."/>
            <person name="Ma L.-J."/>
            <person name="Dean R.A."/>
        </authorList>
    </citation>
    <scope>NUCLEOTIDE SEQUENCE</scope>
    <source>
        <strain evidence="3">R3-111a-1</strain>
    </source>
</reference>
<dbReference type="AlphaFoldDB" id="J3P5Z1"/>